<dbReference type="AlphaFoldDB" id="A0A382RRV7"/>
<sequence length="40" mass="4097">MVYTLGEIAEEFGLVLVGDAQIPISGIAALSDAKTGDLAF</sequence>
<name>A0A382RRV7_9ZZZZ</name>
<organism evidence="1">
    <name type="scientific">marine metagenome</name>
    <dbReference type="NCBI Taxonomy" id="408172"/>
    <lineage>
        <taxon>unclassified sequences</taxon>
        <taxon>metagenomes</taxon>
        <taxon>ecological metagenomes</taxon>
    </lineage>
</organism>
<reference evidence="1" key="1">
    <citation type="submission" date="2018-05" db="EMBL/GenBank/DDBJ databases">
        <authorList>
            <person name="Lanie J.A."/>
            <person name="Ng W.-L."/>
            <person name="Kazmierczak K.M."/>
            <person name="Andrzejewski T.M."/>
            <person name="Davidsen T.M."/>
            <person name="Wayne K.J."/>
            <person name="Tettelin H."/>
            <person name="Glass J.I."/>
            <person name="Rusch D."/>
            <person name="Podicherti R."/>
            <person name="Tsui H.-C.T."/>
            <person name="Winkler M.E."/>
        </authorList>
    </citation>
    <scope>NUCLEOTIDE SEQUENCE</scope>
</reference>
<protein>
    <recommendedName>
        <fullName evidence="2">UDP-3-O-[3-hydroxymyristoyl] glucosamine N-acyltransferase non-repeat region domain-containing protein</fullName>
    </recommendedName>
</protein>
<accession>A0A382RRV7</accession>
<dbReference type="EMBL" id="UINC01123508">
    <property type="protein sequence ID" value="SVD00022.1"/>
    <property type="molecule type" value="Genomic_DNA"/>
</dbReference>
<evidence type="ECO:0000313" key="1">
    <source>
        <dbReference type="EMBL" id="SVD00022.1"/>
    </source>
</evidence>
<dbReference type="Gene3D" id="3.40.1390.10">
    <property type="entry name" value="MurE/MurF, N-terminal domain"/>
    <property type="match status" value="1"/>
</dbReference>
<gene>
    <name evidence="1" type="ORF">METZ01_LOCUS352876</name>
</gene>
<evidence type="ECO:0008006" key="2">
    <source>
        <dbReference type="Google" id="ProtNLM"/>
    </source>
</evidence>
<feature type="non-terminal residue" evidence="1">
    <location>
        <position position="40"/>
    </location>
</feature>
<proteinExistence type="predicted"/>